<dbReference type="InterPro" id="IPR002938">
    <property type="entry name" value="FAD-bd"/>
</dbReference>
<evidence type="ECO:0000256" key="1">
    <source>
        <dbReference type="ARBA" id="ARBA00023002"/>
    </source>
</evidence>
<name>A0ABX8A8X3_9BRAD</name>
<evidence type="ECO:0000259" key="3">
    <source>
        <dbReference type="Pfam" id="PF01494"/>
    </source>
</evidence>
<dbReference type="PANTHER" id="PTHR13789">
    <property type="entry name" value="MONOOXYGENASE"/>
    <property type="match status" value="1"/>
</dbReference>
<dbReference type="InterPro" id="IPR036188">
    <property type="entry name" value="FAD/NAD-bd_sf"/>
</dbReference>
<feature type="domain" description="FAD-binding" evidence="3">
    <location>
        <begin position="2"/>
        <end position="171"/>
    </location>
</feature>
<keyword evidence="1" id="KW-0560">Oxidoreductase</keyword>
<reference evidence="4 5" key="1">
    <citation type="submission" date="2019-02" db="EMBL/GenBank/DDBJ databases">
        <title>Emended description of the genus Rhodopseudomonas and description of Rhodopseudomonas albus sp. nov., a non-phototrophic, heavy-metal-tolerant bacterium isolated from garden soil.</title>
        <authorList>
            <person name="Bao Z."/>
            <person name="Cao W.W."/>
            <person name="Sato Y."/>
            <person name="Nishizawa T."/>
            <person name="Zhao J."/>
            <person name="Guo Y."/>
            <person name="Ohta H."/>
        </authorList>
    </citation>
    <scope>NUCLEOTIDE SEQUENCE [LARGE SCALE GENOMIC DNA]</scope>
    <source>
        <strain evidence="4 5">SK50-23</strain>
    </source>
</reference>
<keyword evidence="2" id="KW-0503">Monooxygenase</keyword>
<dbReference type="Gene3D" id="3.30.9.30">
    <property type="match status" value="1"/>
</dbReference>
<organism evidence="4 5">
    <name type="scientific">Tardiphaga alba</name>
    <dbReference type="NCBI Taxonomy" id="340268"/>
    <lineage>
        <taxon>Bacteria</taxon>
        <taxon>Pseudomonadati</taxon>
        <taxon>Pseudomonadota</taxon>
        <taxon>Alphaproteobacteria</taxon>
        <taxon>Hyphomicrobiales</taxon>
        <taxon>Nitrobacteraceae</taxon>
        <taxon>Tardiphaga</taxon>
    </lineage>
</organism>
<gene>
    <name evidence="4" type="ORF">RPMA_08725</name>
</gene>
<dbReference type="RefSeq" id="WP_211912438.1">
    <property type="nucleotide sequence ID" value="NZ_CP036498.1"/>
</dbReference>
<accession>A0ABX8A8X3</accession>
<protein>
    <submittedName>
        <fullName evidence="4">Flavin-dependent oxidoreductase</fullName>
    </submittedName>
</protein>
<feature type="domain" description="FAD-binding" evidence="3">
    <location>
        <begin position="295"/>
        <end position="358"/>
    </location>
</feature>
<dbReference type="Gene3D" id="3.50.50.60">
    <property type="entry name" value="FAD/NAD(P)-binding domain"/>
    <property type="match status" value="1"/>
</dbReference>
<dbReference type="NCBIfam" id="NF005720">
    <property type="entry name" value="PRK07538.1"/>
    <property type="match status" value="1"/>
</dbReference>
<proteinExistence type="predicted"/>
<dbReference type="InterPro" id="IPR050493">
    <property type="entry name" value="FAD-dep_Monooxygenase_BioMet"/>
</dbReference>
<evidence type="ECO:0000256" key="2">
    <source>
        <dbReference type="ARBA" id="ARBA00023033"/>
    </source>
</evidence>
<dbReference type="Proteomes" id="UP000682843">
    <property type="component" value="Chromosome"/>
</dbReference>
<keyword evidence="5" id="KW-1185">Reference proteome</keyword>
<dbReference type="PANTHER" id="PTHR13789:SF268">
    <property type="entry name" value="5-METHYLPHENAZINE-1-CARBOXYLATE 1-MONOOXYGENASE"/>
    <property type="match status" value="1"/>
</dbReference>
<dbReference type="Pfam" id="PF01494">
    <property type="entry name" value="FAD_binding_3"/>
    <property type="match status" value="2"/>
</dbReference>
<sequence length="416" mass="45535">MKAIIVGGGIGGLTTALMLRARGIDCELYEQADTIRELGVGINTLTHAIRELTGLGLLDRLDAIAIRTDELHYLNRHGQEVWREKRGYGAGFDVPQFSIHRGRLQSVIHRAVEERLGTEAIHTGCKLGSFTQDEGGVTAYFFDRNNNHVETARGDILIGADGIHSKVRNTLFPNEGGPIWNGLMLWRGARDWPTFLTGNSMIVAGGLHAKVVVYPIAEGESPSSRLTNWAVLVKTGEGGSLPPRREDWSRVGKREELMPHVARFKVPYIDVPALITATPEFWEYPCCDRDPLPYWTSGRVTLLGDAAHPMYPVGSNGASQAILDARALADALAHAEHPRQALMAYERKRLPMTAEIVRANRRGGPEGVIDAVEQIAPDGFDNVENVLSYAQREAIVKGYAHKAGFGAQPGLQVVNG</sequence>
<dbReference type="EMBL" id="CP036498">
    <property type="protein sequence ID" value="QUS38898.1"/>
    <property type="molecule type" value="Genomic_DNA"/>
</dbReference>
<dbReference type="PRINTS" id="PR00420">
    <property type="entry name" value="RNGMNOXGNASE"/>
</dbReference>
<dbReference type="SUPFAM" id="SSF54373">
    <property type="entry name" value="FAD-linked reductases, C-terminal domain"/>
    <property type="match status" value="1"/>
</dbReference>
<evidence type="ECO:0000313" key="5">
    <source>
        <dbReference type="Proteomes" id="UP000682843"/>
    </source>
</evidence>
<dbReference type="SUPFAM" id="SSF51905">
    <property type="entry name" value="FAD/NAD(P)-binding domain"/>
    <property type="match status" value="1"/>
</dbReference>
<evidence type="ECO:0000313" key="4">
    <source>
        <dbReference type="EMBL" id="QUS38898.1"/>
    </source>
</evidence>